<feature type="compositionally biased region" description="Basic residues" evidence="1">
    <location>
        <begin position="217"/>
        <end position="229"/>
    </location>
</feature>
<dbReference type="OrthoDB" id="2682934at2759"/>
<reference evidence="2 3" key="1">
    <citation type="journal article" date="2016" name="Mol. Biol. Evol.">
        <title>Comparative Genomics of Early-Diverging Mushroom-Forming Fungi Provides Insights into the Origins of Lignocellulose Decay Capabilities.</title>
        <authorList>
            <person name="Nagy L.G."/>
            <person name="Riley R."/>
            <person name="Tritt A."/>
            <person name="Adam C."/>
            <person name="Daum C."/>
            <person name="Floudas D."/>
            <person name="Sun H."/>
            <person name="Yadav J.S."/>
            <person name="Pangilinan J."/>
            <person name="Larsson K.H."/>
            <person name="Matsuura K."/>
            <person name="Barry K."/>
            <person name="Labutti K."/>
            <person name="Kuo R."/>
            <person name="Ohm R.A."/>
            <person name="Bhattacharya S.S."/>
            <person name="Shirouzu T."/>
            <person name="Yoshinaga Y."/>
            <person name="Martin F.M."/>
            <person name="Grigoriev I.V."/>
            <person name="Hibbett D.S."/>
        </authorList>
    </citation>
    <scope>NUCLEOTIDE SEQUENCE [LARGE SCALE GENOMIC DNA]</scope>
    <source>
        <strain evidence="2 3">HHB14362 ss-1</strain>
    </source>
</reference>
<evidence type="ECO:0000313" key="3">
    <source>
        <dbReference type="Proteomes" id="UP000076761"/>
    </source>
</evidence>
<dbReference type="InParanoid" id="A0A165VWG6"/>
<feature type="compositionally biased region" description="Acidic residues" evidence="1">
    <location>
        <begin position="115"/>
        <end position="131"/>
    </location>
</feature>
<feature type="compositionally biased region" description="Acidic residues" evidence="1">
    <location>
        <begin position="174"/>
        <end position="184"/>
    </location>
</feature>
<evidence type="ECO:0000256" key="1">
    <source>
        <dbReference type="SAM" id="MobiDB-lite"/>
    </source>
</evidence>
<sequence>MKEWSSPAIDEWLRRLLPLPFNYLDARYGFPEEGQYHWRLLSRSRSIVDVVERPGDITGRDMFMVRGGPGKNHDDYVVHFCSAKRIPRSVYTDWLAAIARAEEGLPEIIKKGEDTGEPTTDEDASMTDSENEGFTGLASSRPKPRPAYRGAARAKADVKGKGRVYQASSSDSEGSSDDVEDDGDANTSKGDDENGGSDAGEIDWHEDVGDEQVGMRRSGRLLGKRKRLAQPKSDGEFGVGSDIEFVAGPSSTNASLPTLDGSEANPFNVDDTELPLFLTSDLIEPMQASSSGWSSAALNAKPAVGLKSPGKPSTNPWLKK</sequence>
<protein>
    <submittedName>
        <fullName evidence="2">Uncharacterized protein</fullName>
    </submittedName>
</protein>
<dbReference type="Proteomes" id="UP000076761">
    <property type="component" value="Unassembled WGS sequence"/>
</dbReference>
<name>A0A165VWG6_9AGAM</name>
<gene>
    <name evidence="2" type="ORF">NEOLEDRAFT_324178</name>
</gene>
<dbReference type="AlphaFoldDB" id="A0A165VWG6"/>
<proteinExistence type="predicted"/>
<feature type="region of interest" description="Disordered" evidence="1">
    <location>
        <begin position="108"/>
        <end position="267"/>
    </location>
</feature>
<dbReference type="EMBL" id="KV425552">
    <property type="protein sequence ID" value="KZT30303.1"/>
    <property type="molecule type" value="Genomic_DNA"/>
</dbReference>
<organism evidence="2 3">
    <name type="scientific">Neolentinus lepideus HHB14362 ss-1</name>
    <dbReference type="NCBI Taxonomy" id="1314782"/>
    <lineage>
        <taxon>Eukaryota</taxon>
        <taxon>Fungi</taxon>
        <taxon>Dikarya</taxon>
        <taxon>Basidiomycota</taxon>
        <taxon>Agaricomycotina</taxon>
        <taxon>Agaricomycetes</taxon>
        <taxon>Gloeophyllales</taxon>
        <taxon>Gloeophyllaceae</taxon>
        <taxon>Neolentinus</taxon>
    </lineage>
</organism>
<evidence type="ECO:0000313" key="2">
    <source>
        <dbReference type="EMBL" id="KZT30303.1"/>
    </source>
</evidence>
<accession>A0A165VWG6</accession>
<keyword evidence="3" id="KW-1185">Reference proteome</keyword>